<keyword evidence="2" id="KW-0503">Monooxygenase</keyword>
<dbReference type="InterPro" id="IPR011008">
    <property type="entry name" value="Dimeric_a/b-barrel"/>
</dbReference>
<dbReference type="SUPFAM" id="SSF54909">
    <property type="entry name" value="Dimeric alpha+beta barrel"/>
    <property type="match status" value="1"/>
</dbReference>
<dbReference type="GO" id="GO:0004497">
    <property type="term" value="F:monooxygenase activity"/>
    <property type="evidence" value="ECO:0007669"/>
    <property type="project" value="UniProtKB-KW"/>
</dbReference>
<sequence length="97" mass="11493">MILMTARYFIKDGARDQVLADLIEMKQEMIRSEPGCVSYQVWESQEHPNQFLLCEVYIDEPAADAHRRTPHFERIIAGRVVPQLEKREREFFNLLVE</sequence>
<dbReference type="PANTHER" id="PTHR33336">
    <property type="entry name" value="QUINOL MONOOXYGENASE YGIN-RELATED"/>
    <property type="match status" value="1"/>
</dbReference>
<name>A0ABZ2HYS1_9HYPH</name>
<accession>A0ABZ2HYS1</accession>
<dbReference type="InterPro" id="IPR007138">
    <property type="entry name" value="ABM_dom"/>
</dbReference>
<dbReference type="PROSITE" id="PS51725">
    <property type="entry name" value="ABM"/>
    <property type="match status" value="1"/>
</dbReference>
<protein>
    <submittedName>
        <fullName evidence="2">Quinol monooxygenase</fullName>
        <ecNumber evidence="2">1.-.-.-</ecNumber>
    </submittedName>
</protein>
<dbReference type="Pfam" id="PF03992">
    <property type="entry name" value="ABM"/>
    <property type="match status" value="1"/>
</dbReference>
<dbReference type="PANTHER" id="PTHR33336:SF15">
    <property type="entry name" value="ABM DOMAIN-CONTAINING PROTEIN"/>
    <property type="match status" value="1"/>
</dbReference>
<dbReference type="RefSeq" id="WP_338608171.1">
    <property type="nucleotide sequence ID" value="NZ_CP146275.1"/>
</dbReference>
<dbReference type="EMBL" id="CP146275">
    <property type="protein sequence ID" value="WWT32749.1"/>
    <property type="molecule type" value="Genomic_DNA"/>
</dbReference>
<dbReference type="Gene3D" id="3.30.70.100">
    <property type="match status" value="1"/>
</dbReference>
<gene>
    <name evidence="2" type="ORF">V6617_17350</name>
</gene>
<evidence type="ECO:0000313" key="3">
    <source>
        <dbReference type="Proteomes" id="UP001369958"/>
    </source>
</evidence>
<evidence type="ECO:0000259" key="1">
    <source>
        <dbReference type="PROSITE" id="PS51725"/>
    </source>
</evidence>
<dbReference type="Proteomes" id="UP001369958">
    <property type="component" value="Chromosome"/>
</dbReference>
<feature type="domain" description="ABM" evidence="1">
    <location>
        <begin position="2"/>
        <end position="92"/>
    </location>
</feature>
<dbReference type="EC" id="1.-.-.-" evidence="2"/>
<proteinExistence type="predicted"/>
<organism evidence="2 3">
    <name type="scientific">Pelagibacterium nitratireducens</name>
    <dbReference type="NCBI Taxonomy" id="1046114"/>
    <lineage>
        <taxon>Bacteria</taxon>
        <taxon>Pseudomonadati</taxon>
        <taxon>Pseudomonadota</taxon>
        <taxon>Alphaproteobacteria</taxon>
        <taxon>Hyphomicrobiales</taxon>
        <taxon>Devosiaceae</taxon>
        <taxon>Pelagibacterium</taxon>
    </lineage>
</organism>
<keyword evidence="2" id="KW-0560">Oxidoreductase</keyword>
<dbReference type="InterPro" id="IPR050744">
    <property type="entry name" value="AI-2_Isomerase_LsrG"/>
</dbReference>
<evidence type="ECO:0000313" key="2">
    <source>
        <dbReference type="EMBL" id="WWT32749.1"/>
    </source>
</evidence>
<keyword evidence="3" id="KW-1185">Reference proteome</keyword>
<reference evidence="2 3" key="1">
    <citation type="submission" date="2024-02" db="EMBL/GenBank/DDBJ databases">
        <title>Complete genome sequence of Pelagibacterium nitratireducens ZH15.</title>
        <authorList>
            <person name="Zhao L.H."/>
        </authorList>
    </citation>
    <scope>NUCLEOTIDE SEQUENCE [LARGE SCALE GENOMIC DNA]</scope>
    <source>
        <strain evidence="2 3">ZH15</strain>
    </source>
</reference>